<evidence type="ECO:0000256" key="5">
    <source>
        <dbReference type="SAM" id="MobiDB-lite"/>
    </source>
</evidence>
<dbReference type="Pfam" id="PF20464">
    <property type="entry name" value="MmeI_N"/>
    <property type="match status" value="1"/>
</dbReference>
<evidence type="ECO:0000256" key="3">
    <source>
        <dbReference type="ARBA" id="ARBA00022679"/>
    </source>
</evidence>
<evidence type="ECO:0000313" key="10">
    <source>
        <dbReference type="EMBL" id="TLM91083.1"/>
    </source>
</evidence>
<feature type="region of interest" description="Disordered" evidence="5">
    <location>
        <begin position="1062"/>
        <end position="1099"/>
    </location>
</feature>
<keyword evidence="11" id="KW-1185">Reference proteome</keyword>
<dbReference type="SUPFAM" id="SSF53335">
    <property type="entry name" value="S-adenosyl-L-methionine-dependent methyltransferases"/>
    <property type="match status" value="1"/>
</dbReference>
<dbReference type="PROSITE" id="PS00092">
    <property type="entry name" value="N6_MTASE"/>
    <property type="match status" value="1"/>
</dbReference>
<feature type="domain" description="MmeI-like helicase spacer" evidence="7">
    <location>
        <begin position="236"/>
        <end position="308"/>
    </location>
</feature>
<comment type="caution">
    <text evidence="10">The sequence shown here is derived from an EMBL/GenBank/DDBJ whole genome shotgun (WGS) entry which is preliminary data.</text>
</comment>
<protein>
    <recommendedName>
        <fullName evidence="1">site-specific DNA-methyltransferase (adenine-specific)</fullName>
        <ecNumber evidence="1">2.1.1.72</ecNumber>
    </recommendedName>
</protein>
<dbReference type="InterPro" id="IPR046820">
    <property type="entry name" value="MmeI_TRD"/>
</dbReference>
<evidence type="ECO:0000313" key="11">
    <source>
        <dbReference type="Proteomes" id="UP000305517"/>
    </source>
</evidence>
<dbReference type="Gene3D" id="3.40.50.150">
    <property type="entry name" value="Vaccinia Virus protein VP39"/>
    <property type="match status" value="1"/>
</dbReference>
<dbReference type="AlphaFoldDB" id="A0A5R8WNS4"/>
<dbReference type="GO" id="GO:0009007">
    <property type="term" value="F:site-specific DNA-methyltransferase (adenine-specific) activity"/>
    <property type="evidence" value="ECO:0007669"/>
    <property type="project" value="UniProtKB-EC"/>
</dbReference>
<feature type="domain" description="MmeI-like target recognition" evidence="8">
    <location>
        <begin position="760"/>
        <end position="941"/>
    </location>
</feature>
<dbReference type="GO" id="GO:0032259">
    <property type="term" value="P:methylation"/>
    <property type="evidence" value="ECO:0007669"/>
    <property type="project" value="UniProtKB-KW"/>
</dbReference>
<feature type="domain" description="MmeI-like DNA-methyltransferase" evidence="9">
    <location>
        <begin position="400"/>
        <end position="688"/>
    </location>
</feature>
<comment type="catalytic activity">
    <reaction evidence="4">
        <text>a 2'-deoxyadenosine in DNA + S-adenosyl-L-methionine = an N(6)-methyl-2'-deoxyadenosine in DNA + S-adenosyl-L-homocysteine + H(+)</text>
        <dbReference type="Rhea" id="RHEA:15197"/>
        <dbReference type="Rhea" id="RHEA-COMP:12418"/>
        <dbReference type="Rhea" id="RHEA-COMP:12419"/>
        <dbReference type="ChEBI" id="CHEBI:15378"/>
        <dbReference type="ChEBI" id="CHEBI:57856"/>
        <dbReference type="ChEBI" id="CHEBI:59789"/>
        <dbReference type="ChEBI" id="CHEBI:90615"/>
        <dbReference type="ChEBI" id="CHEBI:90616"/>
        <dbReference type="EC" id="2.1.1.72"/>
    </reaction>
</comment>
<evidence type="ECO:0000256" key="2">
    <source>
        <dbReference type="ARBA" id="ARBA00022603"/>
    </source>
</evidence>
<dbReference type="PANTHER" id="PTHR33841">
    <property type="entry name" value="DNA METHYLTRANSFERASE YEEA-RELATED"/>
    <property type="match status" value="1"/>
</dbReference>
<keyword evidence="3 10" id="KW-0808">Transferase</keyword>
<dbReference type="Pfam" id="PF20465">
    <property type="entry name" value="MmeI_hel"/>
    <property type="match status" value="1"/>
</dbReference>
<feature type="domain" description="MmeI-like N-terminal" evidence="6">
    <location>
        <begin position="4"/>
        <end position="228"/>
    </location>
</feature>
<dbReference type="EMBL" id="VAJM01000008">
    <property type="protein sequence ID" value="TLM91083.1"/>
    <property type="molecule type" value="Genomic_DNA"/>
</dbReference>
<dbReference type="PANTHER" id="PTHR33841:SF1">
    <property type="entry name" value="DNA METHYLTRANSFERASE A"/>
    <property type="match status" value="1"/>
</dbReference>
<evidence type="ECO:0000256" key="1">
    <source>
        <dbReference type="ARBA" id="ARBA00011900"/>
    </source>
</evidence>
<keyword evidence="2 10" id="KW-0489">Methyltransferase</keyword>
<evidence type="ECO:0000256" key="4">
    <source>
        <dbReference type="ARBA" id="ARBA00047942"/>
    </source>
</evidence>
<dbReference type="PRINTS" id="PR00507">
    <property type="entry name" value="N12N6MTFRASE"/>
</dbReference>
<evidence type="ECO:0000259" key="8">
    <source>
        <dbReference type="Pfam" id="PF20466"/>
    </source>
</evidence>
<accession>A0A5R8WNS4</accession>
<dbReference type="GO" id="GO:0003676">
    <property type="term" value="F:nucleic acid binding"/>
    <property type="evidence" value="ECO:0007669"/>
    <property type="project" value="InterPro"/>
</dbReference>
<evidence type="ECO:0000259" key="9">
    <source>
        <dbReference type="Pfam" id="PF20473"/>
    </source>
</evidence>
<dbReference type="InterPro" id="IPR002052">
    <property type="entry name" value="DNA_methylase_N6_adenine_CS"/>
</dbReference>
<dbReference type="Pfam" id="PF20473">
    <property type="entry name" value="MmeI_Mtase"/>
    <property type="match status" value="1"/>
</dbReference>
<dbReference type="InterPro" id="IPR046816">
    <property type="entry name" value="MmeI_Mtase"/>
</dbReference>
<dbReference type="InterPro" id="IPR046817">
    <property type="entry name" value="MmeI_N"/>
</dbReference>
<dbReference type="InterPro" id="IPR050953">
    <property type="entry name" value="N4_N6_ade-DNA_methylase"/>
</dbReference>
<dbReference type="InterPro" id="IPR029063">
    <property type="entry name" value="SAM-dependent_MTases_sf"/>
</dbReference>
<reference evidence="10 11" key="1">
    <citation type="submission" date="2019-05" db="EMBL/GenBank/DDBJ databases">
        <title>Hymenobacter edaphi sp. nov., isolated from abandoned arsenic-contaminated farmland soil.</title>
        <authorList>
            <person name="Nie L."/>
        </authorList>
    </citation>
    <scope>NUCLEOTIDE SEQUENCE [LARGE SCALE GENOMIC DNA]</scope>
    <source>
        <strain evidence="10 11">1-3-3-8</strain>
    </source>
</reference>
<gene>
    <name evidence="10" type="ORF">FDY95_15920</name>
</gene>
<dbReference type="RefSeq" id="WP_138079227.1">
    <property type="nucleotide sequence ID" value="NZ_VAJM01000008.1"/>
</dbReference>
<evidence type="ECO:0000259" key="7">
    <source>
        <dbReference type="Pfam" id="PF20465"/>
    </source>
</evidence>
<name>A0A5R8WNS4_9BACT</name>
<dbReference type="OrthoDB" id="32195at2"/>
<dbReference type="InterPro" id="IPR046819">
    <property type="entry name" value="MmeI_hel"/>
</dbReference>
<feature type="compositionally biased region" description="Low complexity" evidence="5">
    <location>
        <begin position="1062"/>
        <end position="1093"/>
    </location>
</feature>
<dbReference type="EC" id="2.1.1.72" evidence="1"/>
<organism evidence="10 11">
    <name type="scientific">Hymenobacter jeollabukensis</name>
    <dbReference type="NCBI Taxonomy" id="2025313"/>
    <lineage>
        <taxon>Bacteria</taxon>
        <taxon>Pseudomonadati</taxon>
        <taxon>Bacteroidota</taxon>
        <taxon>Cytophagia</taxon>
        <taxon>Cytophagales</taxon>
        <taxon>Hymenobacteraceae</taxon>
        <taxon>Hymenobacter</taxon>
    </lineage>
</organism>
<evidence type="ECO:0000259" key="6">
    <source>
        <dbReference type="Pfam" id="PF20464"/>
    </source>
</evidence>
<dbReference type="Proteomes" id="UP000305517">
    <property type="component" value="Unassembled WGS sequence"/>
</dbReference>
<feature type="region of interest" description="Disordered" evidence="5">
    <location>
        <begin position="535"/>
        <end position="559"/>
    </location>
</feature>
<sequence>MTYSDFEARWRPAGGAERANYGLFLQDLCDLLGVPRPDPTTDNPAADQYVLERAVEFRDGGKKSTGRIDLYRRGCFILETKQGTDTPDQQQKSERAELGLPAEKRRKGHAVRGSVKWEQMMQAARQQALGYVRALPPEEPRPLFLLVVDVGYCIDVYSNFAGVGDSFVPFPDQTRFRLPLAALQDEATRQLLRQLWLEPRELDPSRRAARVTRELAGYLAGVSAQLERAGHPAEVVAQFLMRCLFTMFSEDVGLIPKASFTGMLRTYSTPELREFLPEALSGLWRVMDTGGYASDLKARVRRFNGKLFHDARALPLSPDQMALLLKAAEADWTEVEPAIFGTLLERALDPKERHSLGAHYTPRRYVERLVLPTVLEPLRREWTAAQAASARRLEEGQPKEARQELLRFLSRLTSLRILDPACGSGNFLYVTLEHLKRLEGEVLAAINAFGHSGLLDLGGGTTVSPRQLLGLELNPRAAAIADVVLRIGYLQWHLRTHGATQLAEPLLDEYQNIRQQDAALRHDLPLPRLDAQGQPVTRWDGSTRLHPATGQPVPDETARTPVLDYPNPQPAEWPQADFIVGNPPFVGPARMRDALGDGYTEALRKAYKGKVPDSADLVMYWWYNAARAVQQGPAERFGFITTNSLKQTFNRRVMQPFLEGDTPPLTLTFAIPDHPWVDAAEGAAVRIAMTVAERTAAGSVGQLLTLKSETVAEGDEAAEVTFEEQQGRILPDLSIGADLDTASALKANAELTNRGFELGGAGFILTQEEASQLGLGKVAGLESHIRPYRNGRDLADKPRGVMVIDMFGLTDTEVLTKYPLVYQRLVERVKPERDQNRDAILRNNWWLHRRARTDLRDALRGTSRYIATVETSKHRIFQFLSADILPDNKLIVFALDDAYQLGVLSSRIHTIWAFATGSFLGVGNDSVYAKTRCFDPFPFPDATPAQQARIRELAEQLDAHRKRQQALHPALTLTDLYNVVEKLRAQQPLSPKDQQVNQQGLASVVLSLHQQLDAAVAEAYAWPHDLPEAELLQRLVRLNHERAREEQAGHIRYLRPAYQAPEQQQAALPLPTPEPAAKAPKTKSSGSPSPSERGSGGEAFPTELAQQMQALRDALQQAAQPLTAAQVAARFKRVKPEKVEPLLATLAALSLIRRTPEGAYAA</sequence>
<proteinExistence type="predicted"/>
<dbReference type="Pfam" id="PF20466">
    <property type="entry name" value="MmeI_TRD"/>
    <property type="match status" value="1"/>
</dbReference>